<dbReference type="SUPFAM" id="SSF51905">
    <property type="entry name" value="FAD/NAD(P)-binding domain"/>
    <property type="match status" value="1"/>
</dbReference>
<evidence type="ECO:0000256" key="14">
    <source>
        <dbReference type="ARBA" id="ARBA00049744"/>
    </source>
</evidence>
<proteinExistence type="inferred from homology"/>
<dbReference type="GO" id="GO:0008203">
    <property type="term" value="P:cholesterol metabolic process"/>
    <property type="evidence" value="ECO:0007669"/>
    <property type="project" value="UniProtKB-KW"/>
</dbReference>
<dbReference type="GO" id="GO:0016995">
    <property type="term" value="F:cholesterol oxidase activity"/>
    <property type="evidence" value="ECO:0007669"/>
    <property type="project" value="UniProtKB-EC"/>
</dbReference>
<evidence type="ECO:0000256" key="13">
    <source>
        <dbReference type="ARBA" id="ARBA00049723"/>
    </source>
</evidence>
<keyword evidence="20" id="KW-1185">Reference proteome</keyword>
<organism evidence="19 20">
    <name type="scientific">Conoideocrella luteorostrata</name>
    <dbReference type="NCBI Taxonomy" id="1105319"/>
    <lineage>
        <taxon>Eukaryota</taxon>
        <taxon>Fungi</taxon>
        <taxon>Dikarya</taxon>
        <taxon>Ascomycota</taxon>
        <taxon>Pezizomycotina</taxon>
        <taxon>Sordariomycetes</taxon>
        <taxon>Hypocreomycetidae</taxon>
        <taxon>Hypocreales</taxon>
        <taxon>Clavicipitaceae</taxon>
        <taxon>Conoideocrella</taxon>
    </lineage>
</organism>
<comment type="caution">
    <text evidence="19">The sequence shown here is derived from an EMBL/GenBank/DDBJ whole genome shotgun (WGS) entry which is preliminary data.</text>
</comment>
<keyword evidence="4 16" id="KW-0285">Flavoprotein</keyword>
<reference evidence="19" key="1">
    <citation type="submission" date="2023-06" db="EMBL/GenBank/DDBJ databases">
        <title>Conoideocrella luteorostrata (Hypocreales: Clavicipitaceae), a potential biocontrol fungus for elongate hemlock scale in United States Christmas tree production areas.</title>
        <authorList>
            <person name="Barrett H."/>
            <person name="Lovett B."/>
            <person name="Macias A.M."/>
            <person name="Stajich J.E."/>
            <person name="Kasson M.T."/>
        </authorList>
    </citation>
    <scope>NUCLEOTIDE SEQUENCE</scope>
    <source>
        <strain evidence="19">ARSEF 14590</strain>
    </source>
</reference>
<dbReference type="InterPro" id="IPR007867">
    <property type="entry name" value="GMC_OxRtase_C"/>
</dbReference>
<evidence type="ECO:0000256" key="12">
    <source>
        <dbReference type="ARBA" id="ARBA00049645"/>
    </source>
</evidence>
<accession>A0AAJ0G156</accession>
<dbReference type="GO" id="GO:0050660">
    <property type="term" value="F:flavin adenine dinucleotide binding"/>
    <property type="evidence" value="ECO:0007669"/>
    <property type="project" value="InterPro"/>
</dbReference>
<evidence type="ECO:0000256" key="3">
    <source>
        <dbReference type="ARBA" id="ARBA00022548"/>
    </source>
</evidence>
<evidence type="ECO:0000256" key="6">
    <source>
        <dbReference type="ARBA" id="ARBA00023002"/>
    </source>
</evidence>
<sequence length="1243" mass="136941">MARTGQSVCLLERGEEKWPGEYPTCLKEALKQVHFSGNVDRAFSSEWQVDSGNPNGMYHVIAGGGQSAVVGNGLGGTSLINANVFLEADPATLSMDVWPPEIRENPDCLKEYYQKVRDVLEPEPYPDTWPRLKKADLFQQQAEELGLNDEKHFYKVPQTTRFRSGPNSCGVHMSSSTLTGQDATGINDGSKTTTLVTYLADAWNWGAEMFCQCEVRYVRKLEADPGGYLVYFVWHKPGRNECEDQDLLWVHAKNAVFLGAGSIGTTEILLRSKNMGLSLSDDVGQGVTGNGDMLAFGYNTDREVNAIGKPGKDNSDPVGPTITSVIDMRRESRNPLSGFVIQDGAVPHALSRLLQPVLDHQTSSQDSKQPLHRHVTKAASRWQSRLLGPYVPSGAMERTQVFLVMSHDSSQGVVELENGQLTLEFQAGGGSQRVKTVRSMLTTAIEGIGGTPVYDPCHKSISNYEITVHPLGGARMSYDNTAAHGATNHFGEVFSGPRNSKTHSGLIVVDGAAVPTSLGVNPLATISALAERAVSEYARVNGLEISQEKNGILNLHGDPTRAHPRNVNTAALPNAIQSLPYKGFGLLRVLTETTRKIIGSQSGHNGISFGECMSGFIQSRSRLKSDDRSGFEDAFRCAKSQGNDAQLRVSVIADAISTEDSRTASRYRGVLTGTFNCPGVEGSPFMVSAGRFELFQPQDQVTGRMTITYDFDMTGIDGRQVHFHGYKALDSSVTFSPIQLWRSLTTLYVKITERQKQASNGTVNHDDDQDSDDELPQYPHQAAFEDSDGHDDHIVAAGILHIDLYNFKQGLMSLSSAGPSFLARAVKVVKYMSTFAYEPLPYLLLPLQSLQYSVLGTKKEFLNPTPPTETYNIVAKDGVKTILHMWEPEAGKVAINGHGAPRQVENVFMIPGASVDHQIYALPTIPINAVNYLTGAGYRVFVTVHRIGIVETAETGNWTTYDARLDILACFEYIRKVWSKKKLYTVAHCMGSVAFACGLLDGTIPSDWVLGVTCSQVFMNPVWSTSNVIKKLAPIALDTVYRRLAGRWFDCRDSPSSGIIQNAINQLLRFYPDQKKEKCRSAACHRTTFLFGRCWNHNNFNEGTHKHIDKFFNGANMTLMHLLMRMSGAVTGNAPGYEDLTTDENIERLRGIPFFLFSGEDNDVLSPAATEKTYATLCHKFGRSAGIDGGGIQYRRKVINGYGHLDCWMGRNAWRDVYPLVCAEIDRVVRYDSASRSLELDSE</sequence>
<evidence type="ECO:0000256" key="11">
    <source>
        <dbReference type="ARBA" id="ARBA00038856"/>
    </source>
</evidence>
<dbReference type="EC" id="5.3.3.1" evidence="11"/>
<protein>
    <recommendedName>
        <fullName evidence="14">Cholesterol oxidase</fullName>
        <ecNumber evidence="13">1.1.3.6</ecNumber>
        <ecNumber evidence="11">5.3.3.1</ecNumber>
    </recommendedName>
    <alternativeName>
        <fullName evidence="15">Cholesterol isomerase</fullName>
    </alternativeName>
</protein>
<comment type="cofactor">
    <cofactor evidence="1">
        <name>FAD</name>
        <dbReference type="ChEBI" id="CHEBI:57692"/>
    </cofactor>
</comment>
<dbReference type="Proteomes" id="UP001251528">
    <property type="component" value="Unassembled WGS sequence"/>
</dbReference>
<evidence type="ECO:0000313" key="19">
    <source>
        <dbReference type="EMBL" id="KAK2608900.1"/>
    </source>
</evidence>
<dbReference type="InterPro" id="IPR029058">
    <property type="entry name" value="AB_hydrolase_fold"/>
</dbReference>
<evidence type="ECO:0000313" key="20">
    <source>
        <dbReference type="Proteomes" id="UP001251528"/>
    </source>
</evidence>
<evidence type="ECO:0000259" key="18">
    <source>
        <dbReference type="PROSITE" id="PS00623"/>
    </source>
</evidence>
<evidence type="ECO:0000256" key="8">
    <source>
        <dbReference type="ARBA" id="ARBA00023166"/>
    </source>
</evidence>
<keyword evidence="6" id="KW-0560">Oxidoreductase</keyword>
<dbReference type="EC" id="1.1.3.6" evidence="13"/>
<keyword evidence="5 16" id="KW-0274">FAD</keyword>
<evidence type="ECO:0000256" key="7">
    <source>
        <dbReference type="ARBA" id="ARBA00023098"/>
    </source>
</evidence>
<keyword evidence="10" id="KW-0413">Isomerase</keyword>
<gene>
    <name evidence="19" type="ORF">QQS21_002613</name>
</gene>
<keyword evidence="7" id="KW-0443">Lipid metabolism</keyword>
<dbReference type="PANTHER" id="PTHR47470">
    <property type="entry name" value="CHOLESTEROL OXIDASE"/>
    <property type="match status" value="1"/>
</dbReference>
<dbReference type="GO" id="GO:0004769">
    <property type="term" value="F:steroid Delta-isomerase activity"/>
    <property type="evidence" value="ECO:0007669"/>
    <property type="project" value="UniProtKB-EC"/>
</dbReference>
<comment type="similarity">
    <text evidence="2 16">Belongs to the GMC oxidoreductase family.</text>
</comment>
<evidence type="ECO:0000256" key="4">
    <source>
        <dbReference type="ARBA" id="ARBA00022630"/>
    </source>
</evidence>
<evidence type="ECO:0000256" key="10">
    <source>
        <dbReference type="ARBA" id="ARBA00023235"/>
    </source>
</evidence>
<dbReference type="InterPro" id="IPR052542">
    <property type="entry name" value="Cholesterol_Oxidase"/>
</dbReference>
<comment type="pathway">
    <text evidence="12">Steroid metabolism; cholesterol degradation.</text>
</comment>
<dbReference type="SUPFAM" id="SSF53474">
    <property type="entry name" value="alpha/beta-Hydrolases"/>
    <property type="match status" value="1"/>
</dbReference>
<keyword evidence="3" id="KW-0153">Cholesterol metabolism</keyword>
<dbReference type="PANTHER" id="PTHR47470:SF1">
    <property type="entry name" value="FAD-DEPENDENT OXIDOREDUCTASE 2 FAD BINDING DOMAIN-CONTAINING PROTEIN"/>
    <property type="match status" value="1"/>
</dbReference>
<dbReference type="PROSITE" id="PS00623">
    <property type="entry name" value="GMC_OXRED_1"/>
    <property type="match status" value="1"/>
</dbReference>
<evidence type="ECO:0000256" key="17">
    <source>
        <dbReference type="SAM" id="MobiDB-lite"/>
    </source>
</evidence>
<dbReference type="Gene3D" id="3.50.50.60">
    <property type="entry name" value="FAD/NAD(P)-binding domain"/>
    <property type="match status" value="3"/>
</dbReference>
<dbReference type="Gene3D" id="3.40.50.1820">
    <property type="entry name" value="alpha/beta hydrolase"/>
    <property type="match status" value="1"/>
</dbReference>
<evidence type="ECO:0000256" key="15">
    <source>
        <dbReference type="ARBA" id="ARBA00049778"/>
    </source>
</evidence>
<evidence type="ECO:0000256" key="9">
    <source>
        <dbReference type="ARBA" id="ARBA00023221"/>
    </source>
</evidence>
<feature type="region of interest" description="Disordered" evidence="17">
    <location>
        <begin position="758"/>
        <end position="777"/>
    </location>
</feature>
<keyword evidence="9" id="KW-0753">Steroid metabolism</keyword>
<evidence type="ECO:0000256" key="2">
    <source>
        <dbReference type="ARBA" id="ARBA00010790"/>
    </source>
</evidence>
<evidence type="ECO:0000256" key="5">
    <source>
        <dbReference type="ARBA" id="ARBA00022827"/>
    </source>
</evidence>
<evidence type="ECO:0000256" key="1">
    <source>
        <dbReference type="ARBA" id="ARBA00001974"/>
    </source>
</evidence>
<name>A0AAJ0G156_9HYPO</name>
<dbReference type="InterPro" id="IPR000172">
    <property type="entry name" value="GMC_OxRdtase_N"/>
</dbReference>
<dbReference type="InterPro" id="IPR036188">
    <property type="entry name" value="FAD/NAD-bd_sf"/>
</dbReference>
<dbReference type="Pfam" id="PF00732">
    <property type="entry name" value="GMC_oxred_N"/>
    <property type="match status" value="1"/>
</dbReference>
<keyword evidence="8" id="KW-1207">Sterol metabolism</keyword>
<feature type="domain" description="Glucose-methanol-choline oxidoreductase N-terminal" evidence="18">
    <location>
        <begin position="71"/>
        <end position="94"/>
    </location>
</feature>
<dbReference type="AlphaFoldDB" id="A0AAJ0G156"/>
<evidence type="ECO:0000256" key="16">
    <source>
        <dbReference type="RuleBase" id="RU003968"/>
    </source>
</evidence>
<dbReference type="EMBL" id="JASWJB010000031">
    <property type="protein sequence ID" value="KAK2608900.1"/>
    <property type="molecule type" value="Genomic_DNA"/>
</dbReference>
<dbReference type="Pfam" id="PF05199">
    <property type="entry name" value="GMC_oxred_C"/>
    <property type="match status" value="1"/>
</dbReference>